<dbReference type="AlphaFoldDB" id="A0A0A9EFN2"/>
<name>A0A0A9EFN2_ARUDO</name>
<evidence type="ECO:0000313" key="1">
    <source>
        <dbReference type="EMBL" id="JAD96635.1"/>
    </source>
</evidence>
<dbReference type="EMBL" id="GBRH01201260">
    <property type="protein sequence ID" value="JAD96635.1"/>
    <property type="molecule type" value="Transcribed_RNA"/>
</dbReference>
<proteinExistence type="predicted"/>
<reference evidence="1" key="1">
    <citation type="submission" date="2014-09" db="EMBL/GenBank/DDBJ databases">
        <authorList>
            <person name="Magalhaes I.L.F."/>
            <person name="Oliveira U."/>
            <person name="Santos F.R."/>
            <person name="Vidigal T.H.D.A."/>
            <person name="Brescovit A.D."/>
            <person name="Santos A.J."/>
        </authorList>
    </citation>
    <scope>NUCLEOTIDE SEQUENCE</scope>
    <source>
        <tissue evidence="1">Shoot tissue taken approximately 20 cm above the soil surface</tissue>
    </source>
</reference>
<accession>A0A0A9EFN2</accession>
<organism evidence="1">
    <name type="scientific">Arundo donax</name>
    <name type="common">Giant reed</name>
    <name type="synonym">Donax arundinaceus</name>
    <dbReference type="NCBI Taxonomy" id="35708"/>
    <lineage>
        <taxon>Eukaryota</taxon>
        <taxon>Viridiplantae</taxon>
        <taxon>Streptophyta</taxon>
        <taxon>Embryophyta</taxon>
        <taxon>Tracheophyta</taxon>
        <taxon>Spermatophyta</taxon>
        <taxon>Magnoliopsida</taxon>
        <taxon>Liliopsida</taxon>
        <taxon>Poales</taxon>
        <taxon>Poaceae</taxon>
        <taxon>PACMAD clade</taxon>
        <taxon>Arundinoideae</taxon>
        <taxon>Arundineae</taxon>
        <taxon>Arundo</taxon>
    </lineage>
</organism>
<reference evidence="1" key="2">
    <citation type="journal article" date="2015" name="Data Brief">
        <title>Shoot transcriptome of the giant reed, Arundo donax.</title>
        <authorList>
            <person name="Barrero R.A."/>
            <person name="Guerrero F.D."/>
            <person name="Moolhuijzen P."/>
            <person name="Goolsby J.A."/>
            <person name="Tidwell J."/>
            <person name="Bellgard S.E."/>
            <person name="Bellgard M.I."/>
        </authorList>
    </citation>
    <scope>NUCLEOTIDE SEQUENCE</scope>
    <source>
        <tissue evidence="1">Shoot tissue taken approximately 20 cm above the soil surface</tissue>
    </source>
</reference>
<protein>
    <submittedName>
        <fullName evidence="1">Uncharacterized protein</fullName>
    </submittedName>
</protein>
<sequence>MELQQFQWCKLQIDQGFGTTHITKSFYQPHSLFTSVMPGTHGHA</sequence>